<accession>A0A7D6DZV2</accession>
<dbReference type="EMBL" id="CP059165">
    <property type="protein sequence ID" value="QLL08724.1"/>
    <property type="molecule type" value="Genomic_DNA"/>
</dbReference>
<protein>
    <submittedName>
        <fullName evidence="2">Nuclear transport factor 2 family protein</fullName>
    </submittedName>
</protein>
<dbReference type="Pfam" id="PF13577">
    <property type="entry name" value="SnoaL_4"/>
    <property type="match status" value="1"/>
</dbReference>
<sequence>MDYSKIDLRDRLDLLDLPRKASDAVTRRDVDQYVSTYTEDAQWDPQPLFHVCNGRDEIRVGFLAAHETLEWAAQITWMTLIEAYDGSTAKTRSYIGEWGKPKGGEPAGCGIGMYTDICVKQDGVWLVQHHDLTSIYFGAPDWNTPFAPPTWPPPGMTL</sequence>
<evidence type="ECO:0000313" key="3">
    <source>
        <dbReference type="Proteomes" id="UP000510682"/>
    </source>
</evidence>
<dbReference type="InterPro" id="IPR037401">
    <property type="entry name" value="SnoaL-like"/>
</dbReference>
<dbReference type="Gene3D" id="3.10.450.50">
    <property type="match status" value="1"/>
</dbReference>
<organism evidence="2 3">
    <name type="scientific">Mycobacterium vicinigordonae</name>
    <dbReference type="NCBI Taxonomy" id="1719132"/>
    <lineage>
        <taxon>Bacteria</taxon>
        <taxon>Bacillati</taxon>
        <taxon>Actinomycetota</taxon>
        <taxon>Actinomycetes</taxon>
        <taxon>Mycobacteriales</taxon>
        <taxon>Mycobacteriaceae</taxon>
        <taxon>Mycobacterium</taxon>
    </lineage>
</organism>
<dbReference type="SUPFAM" id="SSF54427">
    <property type="entry name" value="NTF2-like"/>
    <property type="match status" value="1"/>
</dbReference>
<name>A0A7D6DZV2_9MYCO</name>
<evidence type="ECO:0000259" key="1">
    <source>
        <dbReference type="Pfam" id="PF13577"/>
    </source>
</evidence>
<dbReference type="RefSeq" id="WP_180917309.1">
    <property type="nucleotide sequence ID" value="NZ_CP059165.1"/>
</dbReference>
<gene>
    <name evidence="2" type="ORF">H0P51_07360</name>
</gene>
<reference evidence="2" key="2">
    <citation type="submission" date="2020-07" db="EMBL/GenBank/DDBJ databases">
        <authorList>
            <person name="Yu X."/>
        </authorList>
    </citation>
    <scope>NUCLEOTIDE SEQUENCE [LARGE SCALE GENOMIC DNA]</scope>
    <source>
        <strain evidence="2">24T</strain>
    </source>
</reference>
<dbReference type="AlphaFoldDB" id="A0A7D6DZV2"/>
<feature type="domain" description="SnoaL-like" evidence="1">
    <location>
        <begin position="8"/>
        <end position="129"/>
    </location>
</feature>
<evidence type="ECO:0000313" key="2">
    <source>
        <dbReference type="EMBL" id="QLL08724.1"/>
    </source>
</evidence>
<proteinExistence type="predicted"/>
<reference evidence="2" key="1">
    <citation type="submission" date="2020-07" db="EMBL/GenBank/DDBJ databases">
        <title>Description of Mycobacterium gordonae subsp. intergordonae subsp.nov. and Mycobacterium gordonae subsp. gordonae subsp. nov.</title>
        <authorList>
            <person name="Huang H."/>
        </authorList>
    </citation>
    <scope>NUCLEOTIDE SEQUENCE [LARGE SCALE GENOMIC DNA]</scope>
    <source>
        <strain evidence="2">24T</strain>
    </source>
</reference>
<dbReference type="Proteomes" id="UP000510682">
    <property type="component" value="Chromosome"/>
</dbReference>
<dbReference type="InterPro" id="IPR032710">
    <property type="entry name" value="NTF2-like_dom_sf"/>
</dbReference>
<dbReference type="KEGG" id="mgor:H0P51_07360"/>
<keyword evidence="3" id="KW-1185">Reference proteome</keyword>